<gene>
    <name evidence="9" type="ORF">ACFFQA_32150</name>
</gene>
<dbReference type="Pfam" id="PF08376">
    <property type="entry name" value="NIT"/>
    <property type="match status" value="1"/>
</dbReference>
<accession>A0ABV6A631</accession>
<comment type="caution">
    <text evidence="9">The sequence shown here is derived from an EMBL/GenBank/DDBJ whole genome shotgun (WGS) entry which is preliminary data.</text>
</comment>
<reference evidence="9 10" key="1">
    <citation type="submission" date="2024-09" db="EMBL/GenBank/DDBJ databases">
        <authorList>
            <person name="Sun Q."/>
            <person name="Mori K."/>
        </authorList>
    </citation>
    <scope>NUCLEOTIDE SEQUENCE [LARGE SCALE GENOMIC DNA]</scope>
    <source>
        <strain evidence="9 10">TBRC 7907</strain>
    </source>
</reference>
<feature type="domain" description="Histidine kinase/HSP90-like ATPase" evidence="8">
    <location>
        <begin position="533"/>
        <end position="645"/>
    </location>
</feature>
<dbReference type="EC" id="2.7.13.3" evidence="2"/>
<feature type="compositionally biased region" description="Basic and acidic residues" evidence="6">
    <location>
        <begin position="839"/>
        <end position="849"/>
    </location>
</feature>
<dbReference type="Pfam" id="PF02518">
    <property type="entry name" value="HATPase_c"/>
    <property type="match status" value="1"/>
</dbReference>
<feature type="transmembrane region" description="Helical" evidence="7">
    <location>
        <begin position="319"/>
        <end position="342"/>
    </location>
</feature>
<sequence>MKTDNGINKSHKSIRTRLTGTVLIPSVALLVMWLAGSSFFLFDSVYVRAVLSGVQDVSIPAVTALASAEKERQLSMAYLGRPENGLTELHSRQQQTDRSLTTMQAAANELAKNAPPEIVDRLQRINGLIAQLPKMRARVDSREITKTETYKFYNDILDAGTDLFETQARVLPDVTVALGGLTSSSLFRATDLMSRETALISSAFVSSTLSADEHYELTKLVGVYHTELTTKIAFTRPGVQEGYQRLIESTAWKQLEQAEQALINYGPWPSSGSRNRADPPVTERQWTDITNQVGNELLRLTIQNAQEVSSIGLAEADTALLNVAIGTVLALIAAIAAIVIALRMSRKLVDKALVVRLASLRNEALELAHRKLPNIVNRLRQGETVKVSAEIPELDYGKDEIGQVASAFNAAQLTAVAAAVKEAQAREGINNVFLGIAHRNQGLVHRQLKILDKMERHEEDPEQLEGLFQLDHLATRARRNAENLIILGGEQPGRRWRNPIRLVDVLRAAISETEHYVRVRLQRVPEAAVVGSAVADTIHLVAELVDNATSFSPPRSQVQVHGSLAAKGVVVEVEDHGLGMSEEDQAAANAMLNDPPEFDAMALKGDSRLGLFVVARLASRLGIKVELRTSPYGGTRAIILIPNEVLASKAAPETTSDGRPRLGGQDTPPNGTPFPPQSRTEQTGVDQMATQQLQDTGPRLGADLESFWSDPLNGDDDSGSQLNLLGGLSFGAVREERGQDPTGYTPDGPGTDRSGHDRAGHDTGGGHPMETPRYSHTGPIPIHTGNSLTEQSVPESSSVTPPDNVGQRPALPRRRPQENLAPQLREEPAPVPQIIEDASENHRSPEEIRNTMSAFQRGTREGRNADSPFES</sequence>
<keyword evidence="7" id="KW-0812">Transmembrane</keyword>
<keyword evidence="7" id="KW-1133">Transmembrane helix</keyword>
<dbReference type="Proteomes" id="UP001589693">
    <property type="component" value="Unassembled WGS sequence"/>
</dbReference>
<dbReference type="InterPro" id="IPR003594">
    <property type="entry name" value="HATPase_dom"/>
</dbReference>
<keyword evidence="10" id="KW-1185">Reference proteome</keyword>
<evidence type="ECO:0000256" key="4">
    <source>
        <dbReference type="ARBA" id="ARBA00022679"/>
    </source>
</evidence>
<dbReference type="PANTHER" id="PTHR45436">
    <property type="entry name" value="SENSOR HISTIDINE KINASE YKOH"/>
    <property type="match status" value="1"/>
</dbReference>
<feature type="region of interest" description="Disordered" evidence="6">
    <location>
        <begin position="650"/>
        <end position="871"/>
    </location>
</feature>
<evidence type="ECO:0000256" key="5">
    <source>
        <dbReference type="ARBA" id="ARBA00022777"/>
    </source>
</evidence>
<proteinExistence type="predicted"/>
<dbReference type="PANTHER" id="PTHR45436:SF5">
    <property type="entry name" value="SENSOR HISTIDINE KINASE TRCS"/>
    <property type="match status" value="1"/>
</dbReference>
<feature type="transmembrane region" description="Helical" evidence="7">
    <location>
        <begin position="21"/>
        <end position="42"/>
    </location>
</feature>
<dbReference type="InterPro" id="IPR013587">
    <property type="entry name" value="Nitrate/nitrite_sensing"/>
</dbReference>
<feature type="compositionally biased region" description="Polar residues" evidence="6">
    <location>
        <begin position="677"/>
        <end position="695"/>
    </location>
</feature>
<feature type="compositionally biased region" description="Polar residues" evidence="6">
    <location>
        <begin position="784"/>
        <end position="801"/>
    </location>
</feature>
<dbReference type="Gene3D" id="3.30.565.10">
    <property type="entry name" value="Histidine kinase-like ATPase, C-terminal domain"/>
    <property type="match status" value="1"/>
</dbReference>
<evidence type="ECO:0000259" key="8">
    <source>
        <dbReference type="SMART" id="SM00387"/>
    </source>
</evidence>
<comment type="catalytic activity">
    <reaction evidence="1">
        <text>ATP + protein L-histidine = ADP + protein N-phospho-L-histidine.</text>
        <dbReference type="EC" id="2.7.13.3"/>
    </reaction>
</comment>
<evidence type="ECO:0000256" key="3">
    <source>
        <dbReference type="ARBA" id="ARBA00022553"/>
    </source>
</evidence>
<dbReference type="InterPro" id="IPR036890">
    <property type="entry name" value="HATPase_C_sf"/>
</dbReference>
<keyword evidence="4" id="KW-0808">Transferase</keyword>
<evidence type="ECO:0000256" key="1">
    <source>
        <dbReference type="ARBA" id="ARBA00000085"/>
    </source>
</evidence>
<protein>
    <recommendedName>
        <fullName evidence="2">histidine kinase</fullName>
        <ecNumber evidence="2">2.7.13.3</ecNumber>
    </recommendedName>
</protein>
<evidence type="ECO:0000313" key="9">
    <source>
        <dbReference type="EMBL" id="MFB9908612.1"/>
    </source>
</evidence>
<dbReference type="RefSeq" id="WP_377860479.1">
    <property type="nucleotide sequence ID" value="NZ_JBHLZU010000027.1"/>
</dbReference>
<dbReference type="SMART" id="SM00387">
    <property type="entry name" value="HATPase_c"/>
    <property type="match status" value="1"/>
</dbReference>
<dbReference type="SUPFAM" id="SSF55874">
    <property type="entry name" value="ATPase domain of HSP90 chaperone/DNA topoisomerase II/histidine kinase"/>
    <property type="match status" value="1"/>
</dbReference>
<keyword evidence="7" id="KW-0472">Membrane</keyword>
<evidence type="ECO:0000256" key="6">
    <source>
        <dbReference type="SAM" id="MobiDB-lite"/>
    </source>
</evidence>
<keyword evidence="5" id="KW-0418">Kinase</keyword>
<organism evidence="9 10">
    <name type="scientific">Allokutzneria oryzae</name>
    <dbReference type="NCBI Taxonomy" id="1378989"/>
    <lineage>
        <taxon>Bacteria</taxon>
        <taxon>Bacillati</taxon>
        <taxon>Actinomycetota</taxon>
        <taxon>Actinomycetes</taxon>
        <taxon>Pseudonocardiales</taxon>
        <taxon>Pseudonocardiaceae</taxon>
        <taxon>Allokutzneria</taxon>
    </lineage>
</organism>
<keyword evidence="3" id="KW-0597">Phosphoprotein</keyword>
<evidence type="ECO:0000256" key="2">
    <source>
        <dbReference type="ARBA" id="ARBA00012438"/>
    </source>
</evidence>
<dbReference type="InterPro" id="IPR050428">
    <property type="entry name" value="TCS_sensor_his_kinase"/>
</dbReference>
<dbReference type="EMBL" id="JBHLZU010000027">
    <property type="protein sequence ID" value="MFB9908612.1"/>
    <property type="molecule type" value="Genomic_DNA"/>
</dbReference>
<name>A0ABV6A631_9PSEU</name>
<evidence type="ECO:0000256" key="7">
    <source>
        <dbReference type="SAM" id="Phobius"/>
    </source>
</evidence>
<evidence type="ECO:0000313" key="10">
    <source>
        <dbReference type="Proteomes" id="UP001589693"/>
    </source>
</evidence>